<sequence>MEQEAAEHMEAEVVEETEEDTTEENLSHLDNIPTIHIFALTVNWDLIKRSTAVEE</sequence>
<proteinExistence type="predicted"/>
<reference evidence="2 3" key="1">
    <citation type="journal article" date="2011" name="Science">
        <title>The ecoresponsive genome of Daphnia pulex.</title>
        <authorList>
            <person name="Colbourne J.K."/>
            <person name="Pfrender M.E."/>
            <person name="Gilbert D."/>
            <person name="Thomas W.K."/>
            <person name="Tucker A."/>
            <person name="Oakley T.H."/>
            <person name="Tokishita S."/>
            <person name="Aerts A."/>
            <person name="Arnold G.J."/>
            <person name="Basu M.K."/>
            <person name="Bauer D.J."/>
            <person name="Caceres C.E."/>
            <person name="Carmel L."/>
            <person name="Casola C."/>
            <person name="Choi J.H."/>
            <person name="Detter J.C."/>
            <person name="Dong Q."/>
            <person name="Dusheyko S."/>
            <person name="Eads B.D."/>
            <person name="Frohlich T."/>
            <person name="Geiler-Samerotte K.A."/>
            <person name="Gerlach D."/>
            <person name="Hatcher P."/>
            <person name="Jogdeo S."/>
            <person name="Krijgsveld J."/>
            <person name="Kriventseva E.V."/>
            <person name="Kultz D."/>
            <person name="Laforsch C."/>
            <person name="Lindquist E."/>
            <person name="Lopez J."/>
            <person name="Manak J.R."/>
            <person name="Muller J."/>
            <person name="Pangilinan J."/>
            <person name="Patwardhan R.P."/>
            <person name="Pitluck S."/>
            <person name="Pritham E.J."/>
            <person name="Rechtsteiner A."/>
            <person name="Rho M."/>
            <person name="Rogozin I.B."/>
            <person name="Sakarya O."/>
            <person name="Salamov A."/>
            <person name="Schaack S."/>
            <person name="Shapiro H."/>
            <person name="Shiga Y."/>
            <person name="Skalitzky C."/>
            <person name="Smith Z."/>
            <person name="Souvorov A."/>
            <person name="Sung W."/>
            <person name="Tang Z."/>
            <person name="Tsuchiya D."/>
            <person name="Tu H."/>
            <person name="Vos H."/>
            <person name="Wang M."/>
            <person name="Wolf Y.I."/>
            <person name="Yamagata H."/>
            <person name="Yamada T."/>
            <person name="Ye Y."/>
            <person name="Shaw J.R."/>
            <person name="Andrews J."/>
            <person name="Crease T.J."/>
            <person name="Tang H."/>
            <person name="Lucas S.M."/>
            <person name="Robertson H.M."/>
            <person name="Bork P."/>
            <person name="Koonin E.V."/>
            <person name="Zdobnov E.M."/>
            <person name="Grigoriev I.V."/>
            <person name="Lynch M."/>
            <person name="Boore J.L."/>
        </authorList>
    </citation>
    <scope>NUCLEOTIDE SEQUENCE [LARGE SCALE GENOMIC DNA]</scope>
</reference>
<evidence type="ECO:0000256" key="1">
    <source>
        <dbReference type="SAM" id="MobiDB-lite"/>
    </source>
</evidence>
<dbReference type="Proteomes" id="UP000000305">
    <property type="component" value="Unassembled WGS sequence"/>
</dbReference>
<feature type="compositionally biased region" description="Basic and acidic residues" evidence="1">
    <location>
        <begin position="1"/>
        <end position="11"/>
    </location>
</feature>
<dbReference type="OrthoDB" id="10460345at2759"/>
<keyword evidence="3" id="KW-1185">Reference proteome</keyword>
<feature type="region of interest" description="Disordered" evidence="1">
    <location>
        <begin position="1"/>
        <end position="28"/>
    </location>
</feature>
<organism evidence="2 3">
    <name type="scientific">Daphnia pulex</name>
    <name type="common">Water flea</name>
    <dbReference type="NCBI Taxonomy" id="6669"/>
    <lineage>
        <taxon>Eukaryota</taxon>
        <taxon>Metazoa</taxon>
        <taxon>Ecdysozoa</taxon>
        <taxon>Arthropoda</taxon>
        <taxon>Crustacea</taxon>
        <taxon>Branchiopoda</taxon>
        <taxon>Diplostraca</taxon>
        <taxon>Cladocera</taxon>
        <taxon>Anomopoda</taxon>
        <taxon>Daphniidae</taxon>
        <taxon>Daphnia</taxon>
    </lineage>
</organism>
<dbReference type="EMBL" id="GL732556">
    <property type="protein sequence ID" value="EFX78751.1"/>
    <property type="molecule type" value="Genomic_DNA"/>
</dbReference>
<dbReference type="HOGENOM" id="CLU_3034493_0_0_1"/>
<evidence type="ECO:0000313" key="3">
    <source>
        <dbReference type="Proteomes" id="UP000000305"/>
    </source>
</evidence>
<name>E9GP34_DAPPU</name>
<gene>
    <name evidence="2" type="ORF">DAPPUDRAFT_320180</name>
</gene>
<feature type="compositionally biased region" description="Acidic residues" evidence="1">
    <location>
        <begin position="12"/>
        <end position="23"/>
    </location>
</feature>
<evidence type="ECO:0000313" key="2">
    <source>
        <dbReference type="EMBL" id="EFX78751.1"/>
    </source>
</evidence>
<protein>
    <submittedName>
        <fullName evidence="2">Uncharacterized protein</fullName>
    </submittedName>
</protein>
<dbReference type="KEGG" id="dpx:DAPPUDRAFT_320180"/>
<dbReference type="InParanoid" id="E9GP34"/>
<accession>E9GP34</accession>
<dbReference type="AlphaFoldDB" id="E9GP34"/>